<reference evidence="8 9" key="1">
    <citation type="submission" date="2024-01" db="EMBL/GenBank/DDBJ databases">
        <title>A draft genome for a cacao thread blight-causing isolate of Paramarasmius palmivorus.</title>
        <authorList>
            <person name="Baruah I.K."/>
            <person name="Bukari Y."/>
            <person name="Amoako-Attah I."/>
            <person name="Meinhardt L.W."/>
            <person name="Bailey B.A."/>
            <person name="Cohen S.P."/>
        </authorList>
    </citation>
    <scope>NUCLEOTIDE SEQUENCE [LARGE SCALE GENOMIC DNA]</scope>
    <source>
        <strain evidence="8 9">GH-12</strain>
    </source>
</reference>
<dbReference type="AlphaFoldDB" id="A0AAW0BYT6"/>
<feature type="region of interest" description="Disordered" evidence="6">
    <location>
        <begin position="367"/>
        <end position="400"/>
    </location>
</feature>
<dbReference type="GO" id="GO:0032979">
    <property type="term" value="P:protein insertion into mitochondrial inner membrane from matrix"/>
    <property type="evidence" value="ECO:0007669"/>
    <property type="project" value="TreeGrafter"/>
</dbReference>
<feature type="compositionally biased region" description="Basic and acidic residues" evidence="6">
    <location>
        <begin position="370"/>
        <end position="388"/>
    </location>
</feature>
<protein>
    <submittedName>
        <fullName evidence="8">Uncharacterized protein</fullName>
    </submittedName>
</protein>
<comment type="subcellular location">
    <subcellularLocation>
        <location evidence="1">Membrane</location>
        <topology evidence="1">Multi-pass membrane protein</topology>
    </subcellularLocation>
</comment>
<dbReference type="PANTHER" id="PTHR12428">
    <property type="entry name" value="OXA1"/>
    <property type="match status" value="1"/>
</dbReference>
<comment type="caution">
    <text evidence="8">The sequence shown here is derived from an EMBL/GenBank/DDBJ whole genome shotgun (WGS) entry which is preliminary data.</text>
</comment>
<gene>
    <name evidence="8" type="ORF">VNI00_012884</name>
</gene>
<name>A0AAW0BYT6_9AGAR</name>
<evidence type="ECO:0000256" key="7">
    <source>
        <dbReference type="SAM" id="Phobius"/>
    </source>
</evidence>
<evidence type="ECO:0000256" key="6">
    <source>
        <dbReference type="SAM" id="MobiDB-lite"/>
    </source>
</evidence>
<keyword evidence="4 7" id="KW-1133">Transmembrane helix</keyword>
<comment type="similarity">
    <text evidence="2">Belongs to the OXA1/ALB3/YidC family.</text>
</comment>
<accession>A0AAW0BYT6</accession>
<organism evidence="8 9">
    <name type="scientific">Paramarasmius palmivorus</name>
    <dbReference type="NCBI Taxonomy" id="297713"/>
    <lineage>
        <taxon>Eukaryota</taxon>
        <taxon>Fungi</taxon>
        <taxon>Dikarya</taxon>
        <taxon>Basidiomycota</taxon>
        <taxon>Agaricomycotina</taxon>
        <taxon>Agaricomycetes</taxon>
        <taxon>Agaricomycetidae</taxon>
        <taxon>Agaricales</taxon>
        <taxon>Marasmiineae</taxon>
        <taxon>Marasmiaceae</taxon>
        <taxon>Paramarasmius</taxon>
    </lineage>
</organism>
<keyword evidence="3 7" id="KW-0812">Transmembrane</keyword>
<dbReference type="Proteomes" id="UP001383192">
    <property type="component" value="Unassembled WGS sequence"/>
</dbReference>
<evidence type="ECO:0000313" key="8">
    <source>
        <dbReference type="EMBL" id="KAK7032621.1"/>
    </source>
</evidence>
<evidence type="ECO:0000256" key="5">
    <source>
        <dbReference type="ARBA" id="ARBA00023136"/>
    </source>
</evidence>
<evidence type="ECO:0000313" key="9">
    <source>
        <dbReference type="Proteomes" id="UP001383192"/>
    </source>
</evidence>
<dbReference type="PANTHER" id="PTHR12428:SF65">
    <property type="entry name" value="CYTOCHROME C OXIDASE ASSEMBLY PROTEIN COX18, MITOCHONDRIAL"/>
    <property type="match status" value="1"/>
</dbReference>
<proteinExistence type="inferred from homology"/>
<evidence type="ECO:0000256" key="2">
    <source>
        <dbReference type="ARBA" id="ARBA00009877"/>
    </source>
</evidence>
<sequence>MLGLRLRAARSIWARERAIASAPRLNRHILPAYSLISRGISRNSTQPDHTSSAPSEFIDDAAGKTSSAVASEPVELANLSDEIAPYILHPDTLSSLGLLSMTPAGFYRWIASQIHFLEPTLPWSCTLILAFFVIRLMIFPTEISRQRLMTANNHIDKLSKYVTQKMNNPDTDTIAGVKRILNDHYYPQVVGIRNPRWTKISVIVRTLLFGPPTIWGAYIGVYRMCAAVPQLQHNTGLEWMGITNLAAGDPTPILGALCGTAYHWAALAESKSRVHRMEGKDKDELPRINSFLLEGSEAILNNTSIFRWLTPLTFGLGAYVLQVPVGLLLVFMTNHFAVAVQETLLINPRVREVFGILPASIVVVEEPEDVKETKPKKEPKKQQKKPEKAQGTTKKTKKKK</sequence>
<keyword evidence="5 7" id="KW-0472">Membrane</keyword>
<evidence type="ECO:0000256" key="3">
    <source>
        <dbReference type="ARBA" id="ARBA00022692"/>
    </source>
</evidence>
<feature type="transmembrane region" description="Helical" evidence="7">
    <location>
        <begin position="121"/>
        <end position="139"/>
    </location>
</feature>
<dbReference type="GO" id="GO:0032977">
    <property type="term" value="F:membrane insertase activity"/>
    <property type="evidence" value="ECO:0007669"/>
    <property type="project" value="InterPro"/>
</dbReference>
<dbReference type="GO" id="GO:0005743">
    <property type="term" value="C:mitochondrial inner membrane"/>
    <property type="evidence" value="ECO:0007669"/>
    <property type="project" value="TreeGrafter"/>
</dbReference>
<keyword evidence="9" id="KW-1185">Reference proteome</keyword>
<evidence type="ECO:0000256" key="4">
    <source>
        <dbReference type="ARBA" id="ARBA00022989"/>
    </source>
</evidence>
<dbReference type="EMBL" id="JAYKXP010000062">
    <property type="protein sequence ID" value="KAK7032621.1"/>
    <property type="molecule type" value="Genomic_DNA"/>
</dbReference>
<evidence type="ECO:0000256" key="1">
    <source>
        <dbReference type="ARBA" id="ARBA00004141"/>
    </source>
</evidence>
<dbReference type="InterPro" id="IPR001708">
    <property type="entry name" value="YidC/ALB3/OXA1/COX18"/>
</dbReference>